<dbReference type="AlphaFoldDB" id="A0A1G9YBA1"/>
<gene>
    <name evidence="1" type="ORF">SAMN05444921_11818</name>
</gene>
<dbReference type="GeneID" id="40832168"/>
<dbReference type="Proteomes" id="UP000199063">
    <property type="component" value="Unassembled WGS sequence"/>
</dbReference>
<keyword evidence="2" id="KW-1185">Reference proteome</keyword>
<dbReference type="EMBL" id="FNHI01000018">
    <property type="protein sequence ID" value="SDN05805.1"/>
    <property type="molecule type" value="Genomic_DNA"/>
</dbReference>
<evidence type="ECO:0000313" key="2">
    <source>
        <dbReference type="Proteomes" id="UP000199063"/>
    </source>
</evidence>
<evidence type="ECO:0000313" key="1">
    <source>
        <dbReference type="EMBL" id="SDN05805.1"/>
    </source>
</evidence>
<proteinExistence type="predicted"/>
<sequence>MARVVGVHGIGKQLLGEDTLTGQWRPALTDGLRRAGAQEPEPELAMAFYGDVFRLDGDLLAVGERRYTAADVEEGLEQELLLAWWRAAAEHDPGVVPPSADTLVATPRSVQAALRALSGSRFFAGVALRSMVHDLKQVSRYLLDADVRDEVRGRVVEMIGQDTRVVVAHSLGSVVAYEALCARPGHGVRALVTIGSPLGIPHLVFHRLEPVPLGLGRTARGVWPGGKGLAWTNIADEGDVVALVKDLRPAFGESVVSARVHNGSHAHDATAYLTDKLCGQAIAAGLA</sequence>
<dbReference type="SUPFAM" id="SSF53474">
    <property type="entry name" value="alpha/beta-Hydrolases"/>
    <property type="match status" value="1"/>
</dbReference>
<organism evidence="1 2">
    <name type="scientific">Streptomyces wuyuanensis</name>
    <dbReference type="NCBI Taxonomy" id="1196353"/>
    <lineage>
        <taxon>Bacteria</taxon>
        <taxon>Bacillati</taxon>
        <taxon>Actinomycetota</taxon>
        <taxon>Actinomycetes</taxon>
        <taxon>Kitasatosporales</taxon>
        <taxon>Streptomycetaceae</taxon>
        <taxon>Streptomyces</taxon>
    </lineage>
</organism>
<dbReference type="Gene3D" id="3.40.50.1820">
    <property type="entry name" value="alpha/beta hydrolase"/>
    <property type="match status" value="1"/>
</dbReference>
<protein>
    <recommendedName>
        <fullName evidence="3">Alpha/beta hydrolase</fullName>
    </recommendedName>
</protein>
<name>A0A1G9YBA1_9ACTN</name>
<dbReference type="OrthoDB" id="3483116at2"/>
<evidence type="ECO:0008006" key="3">
    <source>
        <dbReference type="Google" id="ProtNLM"/>
    </source>
</evidence>
<accession>A0A1G9YBA1</accession>
<reference evidence="2" key="1">
    <citation type="submission" date="2016-10" db="EMBL/GenBank/DDBJ databases">
        <authorList>
            <person name="Varghese N."/>
            <person name="Submissions S."/>
        </authorList>
    </citation>
    <scope>NUCLEOTIDE SEQUENCE [LARGE SCALE GENOMIC DNA]</scope>
    <source>
        <strain evidence="2">CGMCC 4.7042</strain>
    </source>
</reference>
<dbReference type="RefSeq" id="WP_093658671.1">
    <property type="nucleotide sequence ID" value="NZ_FNHI01000018.1"/>
</dbReference>
<dbReference type="InterPro" id="IPR029058">
    <property type="entry name" value="AB_hydrolase_fold"/>
</dbReference>
<dbReference type="STRING" id="1196353.SAMN05444921_11818"/>